<dbReference type="EC" id="1.1.3.15" evidence="5"/>
<feature type="repeat" description="WD" evidence="16">
    <location>
        <begin position="405"/>
        <end position="440"/>
    </location>
</feature>
<dbReference type="InterPro" id="IPR008259">
    <property type="entry name" value="FMN_hydac_DH_AS"/>
</dbReference>
<gene>
    <name evidence="19" type="ORF">EZV62_027240</name>
</gene>
<dbReference type="Pfam" id="PF01070">
    <property type="entry name" value="FMN_dh"/>
    <property type="match status" value="1"/>
</dbReference>
<evidence type="ECO:0000313" key="20">
    <source>
        <dbReference type="Proteomes" id="UP000323000"/>
    </source>
</evidence>
<keyword evidence="6 16" id="KW-0853">WD repeat</keyword>
<dbReference type="InterPro" id="IPR019775">
    <property type="entry name" value="WD40_repeat_CS"/>
</dbReference>
<dbReference type="PROSITE" id="PS50082">
    <property type="entry name" value="WD_REPEATS_2"/>
    <property type="match status" value="3"/>
</dbReference>
<feature type="domain" description="FMN hydroxy acid dehydrogenase" evidence="18">
    <location>
        <begin position="572"/>
        <end position="933"/>
    </location>
</feature>
<dbReference type="PANTHER" id="PTHR10578:SF107">
    <property type="entry name" value="2-HYDROXYACID OXIDASE 1"/>
    <property type="match status" value="1"/>
</dbReference>
<comment type="subcellular location">
    <subcellularLocation>
        <location evidence="2">Peroxisome</location>
    </subcellularLocation>
</comment>
<comment type="catalytic activity">
    <reaction evidence="15">
        <text>glycolate + O2 = glyoxylate + H2O2</text>
        <dbReference type="Rhea" id="RHEA:25311"/>
        <dbReference type="ChEBI" id="CHEBI:15379"/>
        <dbReference type="ChEBI" id="CHEBI:16240"/>
        <dbReference type="ChEBI" id="CHEBI:29805"/>
        <dbReference type="ChEBI" id="CHEBI:36655"/>
        <dbReference type="EC" id="1.1.3.15"/>
    </reaction>
    <physiologicalReaction direction="left-to-right" evidence="15">
        <dbReference type="Rhea" id="RHEA:25312"/>
    </physiologicalReaction>
</comment>
<keyword evidence="11" id="KW-0560">Oxidoreductase</keyword>
<dbReference type="SMART" id="SM00320">
    <property type="entry name" value="WD40"/>
    <property type="match status" value="6"/>
</dbReference>
<dbReference type="SUPFAM" id="SSF51395">
    <property type="entry name" value="FMN-linked oxidoreductases"/>
    <property type="match status" value="1"/>
</dbReference>
<comment type="pathway">
    <text evidence="3">Photosynthesis; photorespiration; glycine from 2-phosphoglycolate: step 2/3.</text>
</comment>
<evidence type="ECO:0000256" key="12">
    <source>
        <dbReference type="ARBA" id="ARBA00023140"/>
    </source>
</evidence>
<dbReference type="PROSITE" id="PS00557">
    <property type="entry name" value="FMN_HYDROXY_ACID_DH_1"/>
    <property type="match status" value="1"/>
</dbReference>
<evidence type="ECO:0000256" key="9">
    <source>
        <dbReference type="ARBA" id="ARBA00022643"/>
    </source>
</evidence>
<keyword evidence="20" id="KW-1185">Reference proteome</keyword>
<reference evidence="20" key="1">
    <citation type="journal article" date="2019" name="Gigascience">
        <title>De novo genome assembly of the endangered Acer yangbiense, a plant species with extremely small populations endemic to Yunnan Province, China.</title>
        <authorList>
            <person name="Yang J."/>
            <person name="Wariss H.M."/>
            <person name="Tao L."/>
            <person name="Zhang R."/>
            <person name="Yun Q."/>
            <person name="Hollingsworth P."/>
            <person name="Dao Z."/>
            <person name="Luo G."/>
            <person name="Guo H."/>
            <person name="Ma Y."/>
            <person name="Sun W."/>
        </authorList>
    </citation>
    <scope>NUCLEOTIDE SEQUENCE [LARGE SCALE GENOMIC DNA]</scope>
    <source>
        <strain evidence="20">cv. Malutang</strain>
    </source>
</reference>
<evidence type="ECO:0000256" key="5">
    <source>
        <dbReference type="ARBA" id="ARBA00013087"/>
    </source>
</evidence>
<dbReference type="InterPro" id="IPR037396">
    <property type="entry name" value="FMN_HAD"/>
</dbReference>
<dbReference type="GO" id="GO:0050665">
    <property type="term" value="P:hydrogen peroxide biosynthetic process"/>
    <property type="evidence" value="ECO:0007669"/>
    <property type="project" value="UniProtKB-ARBA"/>
</dbReference>
<dbReference type="GO" id="GO:0042742">
    <property type="term" value="P:defense response to bacterium"/>
    <property type="evidence" value="ECO:0007669"/>
    <property type="project" value="UniProtKB-ARBA"/>
</dbReference>
<dbReference type="SUPFAM" id="SSF50978">
    <property type="entry name" value="WD40 repeat-like"/>
    <property type="match status" value="1"/>
</dbReference>
<evidence type="ECO:0000256" key="3">
    <source>
        <dbReference type="ARBA" id="ARBA00004923"/>
    </source>
</evidence>
<dbReference type="CDD" id="cd02809">
    <property type="entry name" value="alpha_hydroxyacid_oxid_FMN"/>
    <property type="match status" value="1"/>
</dbReference>
<dbReference type="Proteomes" id="UP000323000">
    <property type="component" value="Chromosome 13"/>
</dbReference>
<dbReference type="InterPro" id="IPR015943">
    <property type="entry name" value="WD40/YVTN_repeat-like_dom_sf"/>
</dbReference>
<dbReference type="PROSITE" id="PS00678">
    <property type="entry name" value="WD_REPEATS_1"/>
    <property type="match status" value="1"/>
</dbReference>
<evidence type="ECO:0000256" key="17">
    <source>
        <dbReference type="SAM" id="MobiDB-lite"/>
    </source>
</evidence>
<evidence type="ECO:0000256" key="8">
    <source>
        <dbReference type="ARBA" id="ARBA00022630"/>
    </source>
</evidence>
<evidence type="ECO:0000256" key="1">
    <source>
        <dbReference type="ARBA" id="ARBA00001917"/>
    </source>
</evidence>
<dbReference type="InterPro" id="IPR056150">
    <property type="entry name" value="WD40_CDC20-Fz"/>
</dbReference>
<dbReference type="Gene3D" id="2.130.10.10">
    <property type="entry name" value="YVTN repeat-like/Quinoprotein amine dehydrogenase"/>
    <property type="match status" value="1"/>
</dbReference>
<dbReference type="FunFam" id="3.20.20.70:FF:000063">
    <property type="entry name" value="peroxisomal (S)-2-hydroxy-acid oxidase GLO1"/>
    <property type="match status" value="1"/>
</dbReference>
<dbReference type="PROSITE" id="PS50294">
    <property type="entry name" value="WD_REPEATS_REGION"/>
    <property type="match status" value="1"/>
</dbReference>
<comment type="similarity">
    <text evidence="4">Belongs to the WD repeat CDC20/Fizzy family.</text>
</comment>
<dbReference type="GO" id="GO:0009854">
    <property type="term" value="P:oxidative photosynthetic carbon pathway"/>
    <property type="evidence" value="ECO:0007669"/>
    <property type="project" value="UniProtKB-KW"/>
</dbReference>
<evidence type="ECO:0000256" key="14">
    <source>
        <dbReference type="ARBA" id="ARBA00024042"/>
    </source>
</evidence>
<evidence type="ECO:0000256" key="2">
    <source>
        <dbReference type="ARBA" id="ARBA00004275"/>
    </source>
</evidence>
<dbReference type="GO" id="GO:0003973">
    <property type="term" value="F:(S)-2-hydroxy-acid oxidase activity"/>
    <property type="evidence" value="ECO:0007669"/>
    <property type="project" value="UniProtKB-EC"/>
</dbReference>
<keyword evidence="7" id="KW-0323">Glycolate pathway</keyword>
<evidence type="ECO:0000256" key="6">
    <source>
        <dbReference type="ARBA" id="ARBA00022574"/>
    </source>
</evidence>
<comment type="similarity">
    <text evidence="14">Belongs to the FMN-dependent alpha-hydroxy acid dehydrogenase family.</text>
</comment>
<keyword evidence="10" id="KW-0677">Repeat</keyword>
<dbReference type="InterPro" id="IPR036322">
    <property type="entry name" value="WD40_repeat_dom_sf"/>
</dbReference>
<dbReference type="InterPro" id="IPR000262">
    <property type="entry name" value="FMN-dep_DH"/>
</dbReference>
<dbReference type="Pfam" id="PF24807">
    <property type="entry name" value="WD40_CDC20-Fz"/>
    <property type="match status" value="1"/>
</dbReference>
<evidence type="ECO:0000256" key="7">
    <source>
        <dbReference type="ARBA" id="ARBA00022594"/>
    </source>
</evidence>
<accession>A0A5C7GV14</accession>
<evidence type="ECO:0000256" key="11">
    <source>
        <dbReference type="ARBA" id="ARBA00023002"/>
    </source>
</evidence>
<dbReference type="Gene3D" id="3.20.20.70">
    <property type="entry name" value="Aldolase class I"/>
    <property type="match status" value="1"/>
</dbReference>
<evidence type="ECO:0000256" key="4">
    <source>
        <dbReference type="ARBA" id="ARBA00006445"/>
    </source>
</evidence>
<evidence type="ECO:0000256" key="13">
    <source>
        <dbReference type="ARBA" id="ARBA00023238"/>
    </source>
</evidence>
<proteinExistence type="inferred from homology"/>
<sequence length="941" mass="103996">MDADSSSSSNLMGKSRYPLHLHRNSDENLDRFIPNRSAMDFDYAHFMINGGKKKGKEDLNPDSCFGMSSPSREAYRRQLAEIFNMNRGRILAFKNKPPTPVELIPQSHSGSGTHHSKPTKPRRRRIPQKPEKILDAPYLVDDYRLNLLDWGSSNVLAIALNSKVYLWDTWLPSHDATSELVNIDDQLVTSVSWAPDGLHIAIGWNNSQVQIWDSSANRKLRTMRGGHTSEVGSLAWNNQILTTGDMDGNIVNNDVRIRDHVVETYRGHTQEVCGLKWSPSGQQLASGGNDNLLHIWDNRKSTQWLHRLEEHTSAVRALAWCPFQGNLLATGGGDGDGCIKFWNTHTGACLNSIDTALNSVEDTGSQVCALLWNNNERELLSSDGGFTQNQLTLWKYPSMVKTAELTGHTSRVLFMAQSPNGCTVASAAAAADETLRLWNVFGDPQVAKPASKAVLKETTKLLLRLLSLAQKLNVNSAICSTTEYLEMSLMCINAISKLLDRSNLQSGSTDVAEGDLENDMLLSVKVRSYACVFTFYPLPVSQGKVSGHLESSAAAFADFREKLFKDSLKQSIGKMEITNVTEYEAIAKEKLPKMIFDYYASGAEDQWTLKENRNAFSRILFRPRILIDVSKIDMTTTVLGFKISMPIMIAPTAMQKMAHPEGEYAIARAASAAGTIMTLSTLATSSVEEVASTGPGIRFFQLYVLKDRNVVAQLVRRAERAGFKAIALTVDTPRLGRREADIKNRFSLPPFLTLKNFEGLDLGKIDRSNDSGLASYIADQIDRSLNWKDVKWLQTITSLPILLKGVLTAEDTRLAIQNGAAGIIVSNHGARQLDYVPATIMALEEVVKATQGRVPVFLDGGVRRGTDVFKALALGASGIFIGRPVVYSLAAEGEAGVRKALQMLRDEFELTMALSGCRSLNEITRDHIKTDWDPVRAVARL</sequence>
<evidence type="ECO:0000256" key="15">
    <source>
        <dbReference type="ARBA" id="ARBA00036241"/>
    </source>
</evidence>
<name>A0A5C7GV14_9ROSI</name>
<feature type="compositionally biased region" description="Basic residues" evidence="17">
    <location>
        <begin position="114"/>
        <end position="127"/>
    </location>
</feature>
<evidence type="ECO:0000256" key="10">
    <source>
        <dbReference type="ARBA" id="ARBA00022737"/>
    </source>
</evidence>
<dbReference type="OrthoDB" id="10263272at2759"/>
<protein>
    <recommendedName>
        <fullName evidence="5">(S)-2-hydroxy-acid oxidase</fullName>
        <ecNumber evidence="5">1.1.3.15</ecNumber>
    </recommendedName>
</protein>
<feature type="region of interest" description="Disordered" evidence="17">
    <location>
        <begin position="102"/>
        <end position="128"/>
    </location>
</feature>
<dbReference type="PROSITE" id="PS51349">
    <property type="entry name" value="FMN_HYDROXY_ACID_DH_2"/>
    <property type="match status" value="1"/>
</dbReference>
<dbReference type="CDD" id="cd00200">
    <property type="entry name" value="WD40"/>
    <property type="match status" value="1"/>
</dbReference>
<dbReference type="EMBL" id="VAHF01000013">
    <property type="protein sequence ID" value="TXG47946.1"/>
    <property type="molecule type" value="Genomic_DNA"/>
</dbReference>
<dbReference type="GO" id="GO:0010181">
    <property type="term" value="F:FMN binding"/>
    <property type="evidence" value="ECO:0007669"/>
    <property type="project" value="InterPro"/>
</dbReference>
<organism evidence="19 20">
    <name type="scientific">Acer yangbiense</name>
    <dbReference type="NCBI Taxonomy" id="1000413"/>
    <lineage>
        <taxon>Eukaryota</taxon>
        <taxon>Viridiplantae</taxon>
        <taxon>Streptophyta</taxon>
        <taxon>Embryophyta</taxon>
        <taxon>Tracheophyta</taxon>
        <taxon>Spermatophyta</taxon>
        <taxon>Magnoliopsida</taxon>
        <taxon>eudicotyledons</taxon>
        <taxon>Gunneridae</taxon>
        <taxon>Pentapetalae</taxon>
        <taxon>rosids</taxon>
        <taxon>malvids</taxon>
        <taxon>Sapindales</taxon>
        <taxon>Sapindaceae</taxon>
        <taxon>Hippocastanoideae</taxon>
        <taxon>Acereae</taxon>
        <taxon>Acer</taxon>
    </lineage>
</organism>
<evidence type="ECO:0000313" key="19">
    <source>
        <dbReference type="EMBL" id="TXG47946.1"/>
    </source>
</evidence>
<evidence type="ECO:0000256" key="16">
    <source>
        <dbReference type="PROSITE-ProRule" id="PRU00221"/>
    </source>
</evidence>
<keyword evidence="12" id="KW-0576">Peroxisome</keyword>
<dbReference type="GO" id="GO:0005777">
    <property type="term" value="C:peroxisome"/>
    <property type="evidence" value="ECO:0007669"/>
    <property type="project" value="UniProtKB-SubCell"/>
</dbReference>
<keyword evidence="8" id="KW-0285">Flavoprotein</keyword>
<keyword evidence="13" id="KW-0601">Photorespiration</keyword>
<comment type="caution">
    <text evidence="19">The sequence shown here is derived from an EMBL/GenBank/DDBJ whole genome shotgun (WGS) entry which is preliminary data.</text>
</comment>
<dbReference type="InterPro" id="IPR001680">
    <property type="entry name" value="WD40_rpt"/>
</dbReference>
<dbReference type="InterPro" id="IPR012133">
    <property type="entry name" value="Alpha-hydoxy_acid_DH_FMN"/>
</dbReference>
<comment type="cofactor">
    <cofactor evidence="1">
        <name>FMN</name>
        <dbReference type="ChEBI" id="CHEBI:58210"/>
    </cofactor>
</comment>
<dbReference type="PANTHER" id="PTHR10578">
    <property type="entry name" value="S -2-HYDROXY-ACID OXIDASE-RELATED"/>
    <property type="match status" value="1"/>
</dbReference>
<dbReference type="InterPro" id="IPR013785">
    <property type="entry name" value="Aldolase_TIM"/>
</dbReference>
<dbReference type="AlphaFoldDB" id="A0A5C7GV14"/>
<evidence type="ECO:0000259" key="18">
    <source>
        <dbReference type="PROSITE" id="PS51349"/>
    </source>
</evidence>
<feature type="repeat" description="WD" evidence="16">
    <location>
        <begin position="181"/>
        <end position="222"/>
    </location>
</feature>
<feature type="repeat" description="WD" evidence="16">
    <location>
        <begin position="265"/>
        <end position="297"/>
    </location>
</feature>
<keyword evidence="9" id="KW-0288">FMN</keyword>